<evidence type="ECO:0000256" key="1">
    <source>
        <dbReference type="ARBA" id="ARBA00009986"/>
    </source>
</evidence>
<dbReference type="CDD" id="cd07109">
    <property type="entry name" value="ALDH_AAS00426"/>
    <property type="match status" value="1"/>
</dbReference>
<dbReference type="Gene3D" id="3.40.309.10">
    <property type="entry name" value="Aldehyde Dehydrogenase, Chain A, domain 2"/>
    <property type="match status" value="1"/>
</dbReference>
<feature type="active site" evidence="4">
    <location>
        <position position="250"/>
    </location>
</feature>
<dbReference type="OrthoDB" id="6342at2157"/>
<dbReference type="InterPro" id="IPR016162">
    <property type="entry name" value="Ald_DH_N"/>
</dbReference>
<comment type="caution">
    <text evidence="7">The sequence shown here is derived from an EMBL/GenBank/DDBJ whole genome shotgun (WGS) entry which is preliminary data.</text>
</comment>
<accession>A0A151AAI3</accession>
<dbReference type="RefSeq" id="WP_066385060.1">
    <property type="nucleotide sequence ID" value="NZ_LTAZ01000013.1"/>
</dbReference>
<dbReference type="FunFam" id="3.40.605.10:FF:000007">
    <property type="entry name" value="NAD/NADP-dependent betaine aldehyde dehydrogenase"/>
    <property type="match status" value="1"/>
</dbReference>
<reference evidence="7 8" key="1">
    <citation type="submission" date="2016-02" db="EMBL/GenBank/DDBJ databases">
        <title>Genome sequence of Halalkalicoccus paucihalophilus DSM 24557.</title>
        <authorList>
            <person name="Poehlein A."/>
            <person name="Daniel R."/>
        </authorList>
    </citation>
    <scope>NUCLEOTIDE SEQUENCE [LARGE SCALE GENOMIC DNA]</scope>
    <source>
        <strain evidence="7 8">DSM 24557</strain>
    </source>
</reference>
<dbReference type="AlphaFoldDB" id="A0A151AAI3"/>
<organism evidence="7 8">
    <name type="scientific">Halalkalicoccus paucihalophilus</name>
    <dbReference type="NCBI Taxonomy" id="1008153"/>
    <lineage>
        <taxon>Archaea</taxon>
        <taxon>Methanobacteriati</taxon>
        <taxon>Methanobacteriota</taxon>
        <taxon>Stenosarchaea group</taxon>
        <taxon>Halobacteria</taxon>
        <taxon>Halobacteriales</taxon>
        <taxon>Halococcaceae</taxon>
        <taxon>Halalkalicoccus</taxon>
    </lineage>
</organism>
<evidence type="ECO:0000313" key="8">
    <source>
        <dbReference type="Proteomes" id="UP000075321"/>
    </source>
</evidence>
<dbReference type="EC" id="1.2.1.26" evidence="7"/>
<evidence type="ECO:0000256" key="4">
    <source>
        <dbReference type="PROSITE-ProRule" id="PRU10007"/>
    </source>
</evidence>
<dbReference type="Proteomes" id="UP000075321">
    <property type="component" value="Unassembled WGS sequence"/>
</dbReference>
<dbReference type="InterPro" id="IPR016161">
    <property type="entry name" value="Ald_DH/histidinol_DH"/>
</dbReference>
<dbReference type="InterPro" id="IPR016163">
    <property type="entry name" value="Ald_DH_C"/>
</dbReference>
<dbReference type="PANTHER" id="PTHR11699">
    <property type="entry name" value="ALDEHYDE DEHYDROGENASE-RELATED"/>
    <property type="match status" value="1"/>
</dbReference>
<comment type="similarity">
    <text evidence="1 5">Belongs to the aldehyde dehydrogenase family.</text>
</comment>
<dbReference type="PROSITE" id="PS00687">
    <property type="entry name" value="ALDEHYDE_DEHYDR_GLU"/>
    <property type="match status" value="1"/>
</dbReference>
<keyword evidence="3 5" id="KW-0560">Oxidoreductase</keyword>
<proteinExistence type="inferred from homology"/>
<dbReference type="Pfam" id="PF00171">
    <property type="entry name" value="Aldedh"/>
    <property type="match status" value="1"/>
</dbReference>
<evidence type="ECO:0000256" key="2">
    <source>
        <dbReference type="ARBA" id="ARBA00011881"/>
    </source>
</evidence>
<evidence type="ECO:0000313" key="7">
    <source>
        <dbReference type="EMBL" id="KYH24560.1"/>
    </source>
</evidence>
<comment type="subunit">
    <text evidence="2">Homotetramer.</text>
</comment>
<name>A0A151AAI3_9EURY</name>
<dbReference type="InterPro" id="IPR029510">
    <property type="entry name" value="Ald_DH_CS_GLU"/>
</dbReference>
<evidence type="ECO:0000259" key="6">
    <source>
        <dbReference type="Pfam" id="PF00171"/>
    </source>
</evidence>
<dbReference type="PROSITE" id="PS00070">
    <property type="entry name" value="ALDEHYDE_DEHYDR_CYS"/>
    <property type="match status" value="1"/>
</dbReference>
<keyword evidence="8" id="KW-1185">Reference proteome</keyword>
<evidence type="ECO:0000256" key="3">
    <source>
        <dbReference type="ARBA" id="ARBA00023002"/>
    </source>
</evidence>
<evidence type="ECO:0000256" key="5">
    <source>
        <dbReference type="RuleBase" id="RU003345"/>
    </source>
</evidence>
<protein>
    <submittedName>
        <fullName evidence="7">2,5-dioxopentanoate dehydrogenase</fullName>
        <ecNumber evidence="7">1.2.1.26</ecNumber>
    </submittedName>
</protein>
<sequence>MTTTEKHDLLIDGEFIPATSGERFVTLNPATEEPITEVAAADKEDIDRAVESAHEAYPKWRSTAPEERGRLLTALAARIREETDYLAELETRDNGKPISQARSDVEGCARYFEYYAGIADKIHGDSIPLTDKYVDYTVREPLGVTGQIIPWNFPVNLVGRTIAPALAAGNVAVAKPAEQTPLSALKIGEFALEVGIPPGVLNVVPGFGATAGASLAGHPDVNAISFTGSVVTGRQVAKLGADNVTPVHLELGGKSPNVVFPDADLDHALDETITAIFATNAGQVCSAGSRLLVHESIHSEFVDRLATRASELTVGPGLEDPDVGPLVSSDQHRKVREYVEIGREEVGDPIVGGKTPDHDGYFVEPTIFDDVDNSDRIAQEEIFGPVLSVIEFSDEREAFELANDVDYGLVAGIFTSDVGRAHRFAHEMEAGQVYINEWFAGGVETPFGGYKQSGFGREKGLEAIESYTQVKNVCARIELE</sequence>
<dbReference type="InterPro" id="IPR016160">
    <property type="entry name" value="Ald_DH_CS_CYS"/>
</dbReference>
<dbReference type="PATRIC" id="fig|1008153.3.peg.3736"/>
<dbReference type="InterPro" id="IPR015590">
    <property type="entry name" value="Aldehyde_DH_dom"/>
</dbReference>
<feature type="domain" description="Aldehyde dehydrogenase" evidence="6">
    <location>
        <begin position="16"/>
        <end position="473"/>
    </location>
</feature>
<dbReference type="FunFam" id="3.40.605.10:FF:000026">
    <property type="entry name" value="Aldehyde dehydrogenase, putative"/>
    <property type="match status" value="1"/>
</dbReference>
<dbReference type="EMBL" id="LTAZ01000013">
    <property type="protein sequence ID" value="KYH24560.1"/>
    <property type="molecule type" value="Genomic_DNA"/>
</dbReference>
<dbReference type="FunFam" id="3.40.309.10:FF:000012">
    <property type="entry name" value="Betaine aldehyde dehydrogenase"/>
    <property type="match status" value="1"/>
</dbReference>
<dbReference type="Gene3D" id="3.40.605.10">
    <property type="entry name" value="Aldehyde Dehydrogenase, Chain A, domain 1"/>
    <property type="match status" value="1"/>
</dbReference>
<dbReference type="SUPFAM" id="SSF53720">
    <property type="entry name" value="ALDH-like"/>
    <property type="match status" value="1"/>
</dbReference>
<dbReference type="GO" id="GO:0047533">
    <property type="term" value="F:2,5-dioxovalerate dehydrogenase (NADP+) activity"/>
    <property type="evidence" value="ECO:0007669"/>
    <property type="project" value="UniProtKB-EC"/>
</dbReference>
<gene>
    <name evidence="7" type="primary">aldhT</name>
    <name evidence="7" type="ORF">HAPAU_35430</name>
</gene>